<dbReference type="Proteomes" id="UP000319353">
    <property type="component" value="Unassembled WGS sequence"/>
</dbReference>
<sequence length="202" mass="22227">MSNHYFSPRPQVGSRPKQIRVRMRGREWTFLSDRGVFARSGVDGGTRLLVETMRIASADHVLDIGCGYGPVGLVAAWLAPDGQAVLVDVNERAVMLAAQNARLNGLVNVEVLQGDGCGPVAGRFFDAAVTNPPIRAGKATLRRLVREIWQQLRPGGRFYFVARTAQGARTLARDVTEVFGGARELERESGYRVYEAIKERDS</sequence>
<dbReference type="Gene3D" id="3.40.50.150">
    <property type="entry name" value="Vaccinia Virus protein VP39"/>
    <property type="match status" value="1"/>
</dbReference>
<accession>A0A537LAM4</accession>
<dbReference type="CDD" id="cd02440">
    <property type="entry name" value="AdoMet_MTases"/>
    <property type="match status" value="1"/>
</dbReference>
<dbReference type="PANTHER" id="PTHR47816">
    <property type="entry name" value="RIBOSOMAL RNA SMALL SUBUNIT METHYLTRANSFERASE C"/>
    <property type="match status" value="1"/>
</dbReference>
<evidence type="ECO:0000313" key="4">
    <source>
        <dbReference type="EMBL" id="TMJ05064.1"/>
    </source>
</evidence>
<name>A0A537LAM4_9BACT</name>
<dbReference type="InterPro" id="IPR029063">
    <property type="entry name" value="SAM-dependent_MTases_sf"/>
</dbReference>
<organism evidence="4 5">
    <name type="scientific">Candidatus Segetimicrobium genomatis</name>
    <dbReference type="NCBI Taxonomy" id="2569760"/>
    <lineage>
        <taxon>Bacteria</taxon>
        <taxon>Bacillati</taxon>
        <taxon>Candidatus Sysuimicrobiota</taxon>
        <taxon>Candidatus Sysuimicrobiia</taxon>
        <taxon>Candidatus Sysuimicrobiales</taxon>
        <taxon>Candidatus Segetimicrobiaceae</taxon>
        <taxon>Candidatus Segetimicrobium</taxon>
    </lineage>
</organism>
<feature type="domain" description="Methyltransferase small" evidence="3">
    <location>
        <begin position="27"/>
        <end position="195"/>
    </location>
</feature>
<dbReference type="EMBL" id="VBAL01000033">
    <property type="protein sequence ID" value="TMJ05064.1"/>
    <property type="molecule type" value="Genomic_DNA"/>
</dbReference>
<dbReference type="AlphaFoldDB" id="A0A537LAM4"/>
<protein>
    <submittedName>
        <fullName evidence="4">Class I SAM-dependent methyltransferase</fullName>
    </submittedName>
</protein>
<gene>
    <name evidence="4" type="ORF">E6H01_03610</name>
</gene>
<evidence type="ECO:0000313" key="5">
    <source>
        <dbReference type="Proteomes" id="UP000319353"/>
    </source>
</evidence>
<dbReference type="SUPFAM" id="SSF53335">
    <property type="entry name" value="S-adenosyl-L-methionine-dependent methyltransferases"/>
    <property type="match status" value="1"/>
</dbReference>
<dbReference type="GO" id="GO:0008757">
    <property type="term" value="F:S-adenosylmethionine-dependent methyltransferase activity"/>
    <property type="evidence" value="ECO:0007669"/>
    <property type="project" value="InterPro"/>
</dbReference>
<keyword evidence="2 4" id="KW-0808">Transferase</keyword>
<dbReference type="Pfam" id="PF05175">
    <property type="entry name" value="MTS"/>
    <property type="match status" value="1"/>
</dbReference>
<evidence type="ECO:0000256" key="1">
    <source>
        <dbReference type="ARBA" id="ARBA00022603"/>
    </source>
</evidence>
<dbReference type="PANTHER" id="PTHR47816:SF4">
    <property type="entry name" value="RIBOSOMAL RNA SMALL SUBUNIT METHYLTRANSFERASE C"/>
    <property type="match status" value="1"/>
</dbReference>
<dbReference type="InterPro" id="IPR007848">
    <property type="entry name" value="Small_mtfrase_dom"/>
</dbReference>
<dbReference type="InterPro" id="IPR046977">
    <property type="entry name" value="RsmC/RlmG"/>
</dbReference>
<comment type="caution">
    <text evidence="4">The sequence shown here is derived from an EMBL/GenBank/DDBJ whole genome shotgun (WGS) entry which is preliminary data.</text>
</comment>
<dbReference type="GO" id="GO:0032259">
    <property type="term" value="P:methylation"/>
    <property type="evidence" value="ECO:0007669"/>
    <property type="project" value="UniProtKB-KW"/>
</dbReference>
<keyword evidence="1 4" id="KW-0489">Methyltransferase</keyword>
<proteinExistence type="predicted"/>
<evidence type="ECO:0000256" key="2">
    <source>
        <dbReference type="ARBA" id="ARBA00022679"/>
    </source>
</evidence>
<evidence type="ECO:0000259" key="3">
    <source>
        <dbReference type="Pfam" id="PF05175"/>
    </source>
</evidence>
<reference evidence="4 5" key="1">
    <citation type="journal article" date="2019" name="Nat. Microbiol.">
        <title>Mediterranean grassland soil C-N compound turnover is dependent on rainfall and depth, and is mediated by genomically divergent microorganisms.</title>
        <authorList>
            <person name="Diamond S."/>
            <person name="Andeer P.F."/>
            <person name="Li Z."/>
            <person name="Crits-Christoph A."/>
            <person name="Burstein D."/>
            <person name="Anantharaman K."/>
            <person name="Lane K.R."/>
            <person name="Thomas B.C."/>
            <person name="Pan C."/>
            <person name="Northen T.R."/>
            <person name="Banfield J.F."/>
        </authorList>
    </citation>
    <scope>NUCLEOTIDE SEQUENCE [LARGE SCALE GENOMIC DNA]</scope>
    <source>
        <strain evidence="4">NP_4</strain>
    </source>
</reference>